<dbReference type="SUPFAM" id="SSF50621">
    <property type="entry name" value="Alanine racemase C-terminal domain-like"/>
    <property type="match status" value="1"/>
</dbReference>
<reference evidence="4" key="1">
    <citation type="submission" date="2023-07" db="EMBL/GenBank/DDBJ databases">
        <authorList>
            <person name="Aktuganov G."/>
            <person name="Boyko T."/>
            <person name="Delegan Y."/>
            <person name="Galimzianova N."/>
            <person name="Gilvanova E."/>
            <person name="Korobov V."/>
            <person name="Kuzmina L."/>
            <person name="Melentiev A."/>
            <person name="Milman P."/>
            <person name="Ryabova A."/>
            <person name="Stupak E."/>
            <person name="Yasakov T."/>
            <person name="Zharikova N."/>
            <person name="Zhurenko E."/>
        </authorList>
    </citation>
    <scope>NUCLEOTIDE SEQUENCE</scope>
    <source>
        <strain evidence="4">IB-739</strain>
    </source>
</reference>
<dbReference type="InterPro" id="IPR009006">
    <property type="entry name" value="Ala_racemase/Decarboxylase_C"/>
</dbReference>
<dbReference type="InterPro" id="IPR029066">
    <property type="entry name" value="PLP-binding_barrel"/>
</dbReference>
<dbReference type="PRINTS" id="PR01179">
    <property type="entry name" value="ODADCRBXLASE"/>
</dbReference>
<keyword evidence="2" id="KW-0663">Pyridoxal phosphate</keyword>
<organism evidence="4 5">
    <name type="scientific">Paenibacillus ehimensis</name>
    <dbReference type="NCBI Taxonomy" id="79264"/>
    <lineage>
        <taxon>Bacteria</taxon>
        <taxon>Bacillati</taxon>
        <taxon>Bacillota</taxon>
        <taxon>Bacilli</taxon>
        <taxon>Bacillales</taxon>
        <taxon>Paenibacillaceae</taxon>
        <taxon>Paenibacillus</taxon>
    </lineage>
</organism>
<dbReference type="InterPro" id="IPR000183">
    <property type="entry name" value="Orn/DAP/Arg_de-COase"/>
</dbReference>
<dbReference type="PRINTS" id="PR01182">
    <property type="entry name" value="ORNDCRBXLASE"/>
</dbReference>
<sequence>MNPTVLDRKVVRLIKRWKEERSEPVCAFLYDKKTLRERAQACVGSLPGGCRLFYAMKANPSKEFLDCLAPVVHGFEAASIGEIRKVRKISEDKPVIFGGPGKKDAEIAEALQRRVTLIHAESMHELRRISLIAGGLGTVAQVLLRINLRASFPEATLVMAGRPTQFGIDEEDVPEAIGLAQSLPHLSLEGFHLHSISNNLDASLHARLISVYWDRVTEWKDRFDLTLRYLNAGGGFGISYTDPDRSFEWPLFITELGKVLEERQLPGVELLFEPGRYLAAACGYYAAEVVDLKCNHGKHYAVLRGGSHHFRLPGAWQHSHPFEVVPLEHWDYPFARPEVLDVEITVAGELCTPKDVLARDVRVARLRVGDVLLFHLAGAYGWTISAHDFLSHAHPEHIYFDDTQGELI</sequence>
<dbReference type="InterPro" id="IPR022644">
    <property type="entry name" value="De-COase2_N"/>
</dbReference>
<dbReference type="RefSeq" id="WP_302877519.1">
    <property type="nucleotide sequence ID" value="NZ_JAUMKJ010000005.1"/>
</dbReference>
<keyword evidence="5" id="KW-1185">Reference proteome</keyword>
<evidence type="ECO:0000256" key="1">
    <source>
        <dbReference type="ARBA" id="ARBA00001933"/>
    </source>
</evidence>
<dbReference type="PANTHER" id="PTHR43727">
    <property type="entry name" value="DIAMINOPIMELATE DECARBOXYLASE"/>
    <property type="match status" value="1"/>
</dbReference>
<dbReference type="CDD" id="cd06843">
    <property type="entry name" value="PLPDE_III_PvsE_like"/>
    <property type="match status" value="1"/>
</dbReference>
<evidence type="ECO:0000259" key="3">
    <source>
        <dbReference type="Pfam" id="PF02784"/>
    </source>
</evidence>
<comment type="caution">
    <text evidence="4">The sequence shown here is derived from an EMBL/GenBank/DDBJ whole genome shotgun (WGS) entry which is preliminary data.</text>
</comment>
<evidence type="ECO:0000313" key="4">
    <source>
        <dbReference type="EMBL" id="MDO3676495.1"/>
    </source>
</evidence>
<comment type="cofactor">
    <cofactor evidence="1">
        <name>pyridoxal 5'-phosphate</name>
        <dbReference type="ChEBI" id="CHEBI:597326"/>
    </cofactor>
</comment>
<protein>
    <submittedName>
        <fullName evidence="4">Type III PLP-dependent enzyme</fullName>
    </submittedName>
</protein>
<gene>
    <name evidence="4" type="ORF">Q3C12_05735</name>
</gene>
<name>A0ABT8V4X7_9BACL</name>
<feature type="domain" description="Orn/DAP/Arg decarboxylase 2 N-terminal" evidence="3">
    <location>
        <begin position="34"/>
        <end position="280"/>
    </location>
</feature>
<evidence type="ECO:0000313" key="5">
    <source>
        <dbReference type="Proteomes" id="UP001168883"/>
    </source>
</evidence>
<dbReference type="InterPro" id="IPR002433">
    <property type="entry name" value="Orn_de-COase"/>
</dbReference>
<accession>A0ABT8V4X7</accession>
<evidence type="ECO:0000256" key="2">
    <source>
        <dbReference type="ARBA" id="ARBA00022898"/>
    </source>
</evidence>
<dbReference type="Gene3D" id="3.20.20.10">
    <property type="entry name" value="Alanine racemase"/>
    <property type="match status" value="1"/>
</dbReference>
<dbReference type="SUPFAM" id="SSF51419">
    <property type="entry name" value="PLP-binding barrel"/>
    <property type="match status" value="1"/>
</dbReference>
<proteinExistence type="predicted"/>
<dbReference type="Proteomes" id="UP001168883">
    <property type="component" value="Unassembled WGS sequence"/>
</dbReference>
<dbReference type="Pfam" id="PF02784">
    <property type="entry name" value="Orn_Arg_deC_N"/>
    <property type="match status" value="1"/>
</dbReference>
<dbReference type="EMBL" id="JAUMKJ010000005">
    <property type="protein sequence ID" value="MDO3676495.1"/>
    <property type="molecule type" value="Genomic_DNA"/>
</dbReference>
<dbReference type="PANTHER" id="PTHR43727:SF2">
    <property type="entry name" value="GROUP IV DECARBOXYLASE"/>
    <property type="match status" value="1"/>
</dbReference>
<dbReference type="Gene3D" id="2.40.37.10">
    <property type="entry name" value="Lyase, Ornithine Decarboxylase, Chain A, domain 1"/>
    <property type="match status" value="1"/>
</dbReference>